<reference evidence="2 3" key="1">
    <citation type="submission" date="2020-07" db="EMBL/GenBank/DDBJ databases">
        <title>Sequencing the genomes of 1000 actinobacteria strains.</title>
        <authorList>
            <person name="Klenk H.-P."/>
        </authorList>
    </citation>
    <scope>NUCLEOTIDE SEQUENCE [LARGE SCALE GENOMIC DNA]</scope>
    <source>
        <strain evidence="2 3">DSM 26154</strain>
    </source>
</reference>
<evidence type="ECO:0000313" key="3">
    <source>
        <dbReference type="Proteomes" id="UP000554054"/>
    </source>
</evidence>
<dbReference type="GO" id="GO:0003677">
    <property type="term" value="F:DNA binding"/>
    <property type="evidence" value="ECO:0007669"/>
    <property type="project" value="UniProtKB-KW"/>
</dbReference>
<feature type="domain" description="HTH cro/C1-type" evidence="1">
    <location>
        <begin position="94"/>
        <end position="148"/>
    </location>
</feature>
<dbReference type="SUPFAM" id="SSF47413">
    <property type="entry name" value="lambda repressor-like DNA-binding domains"/>
    <property type="match status" value="1"/>
</dbReference>
<organism evidence="2 3">
    <name type="scientific">Janibacter cremeus</name>
    <dbReference type="NCBI Taxonomy" id="1285192"/>
    <lineage>
        <taxon>Bacteria</taxon>
        <taxon>Bacillati</taxon>
        <taxon>Actinomycetota</taxon>
        <taxon>Actinomycetes</taxon>
        <taxon>Micrococcales</taxon>
        <taxon>Intrasporangiaceae</taxon>
        <taxon>Janibacter</taxon>
    </lineage>
</organism>
<dbReference type="InterPro" id="IPR001387">
    <property type="entry name" value="Cro/C1-type_HTH"/>
</dbReference>
<dbReference type="AlphaFoldDB" id="A0A852VRF6"/>
<keyword evidence="2" id="KW-0238">DNA-binding</keyword>
<dbReference type="CDD" id="cd00093">
    <property type="entry name" value="HTH_XRE"/>
    <property type="match status" value="1"/>
</dbReference>
<dbReference type="Proteomes" id="UP000554054">
    <property type="component" value="Unassembled WGS sequence"/>
</dbReference>
<sequence>MSVSFRNVDVDAGAPVDTWPYEAIVTVIERGSISDWITLTRAIDADPWGAVARQVEDYLSYESPYGVGPLMARAIARARRQAEAAERAVVADEVRQLVVESGMTMEEFARGVGTSRSRLSTYRTGRVVPSATMMHRMRHVSGRSVADQ</sequence>
<dbReference type="RefSeq" id="WP_185990880.1">
    <property type="nucleotide sequence ID" value="NZ_JACCAE010000001.1"/>
</dbReference>
<dbReference type="Gene3D" id="1.10.260.40">
    <property type="entry name" value="lambda repressor-like DNA-binding domains"/>
    <property type="match status" value="1"/>
</dbReference>
<dbReference type="InterPro" id="IPR010982">
    <property type="entry name" value="Lambda_DNA-bd_dom_sf"/>
</dbReference>
<evidence type="ECO:0000259" key="1">
    <source>
        <dbReference type="PROSITE" id="PS50943"/>
    </source>
</evidence>
<keyword evidence="3" id="KW-1185">Reference proteome</keyword>
<proteinExistence type="predicted"/>
<gene>
    <name evidence="2" type="ORF">BJY20_001412</name>
</gene>
<protein>
    <submittedName>
        <fullName evidence="2">DNA-binding transcriptional regulator YiaG</fullName>
    </submittedName>
</protein>
<dbReference type="Pfam" id="PF01381">
    <property type="entry name" value="HTH_3"/>
    <property type="match status" value="1"/>
</dbReference>
<dbReference type="SMART" id="SM00530">
    <property type="entry name" value="HTH_XRE"/>
    <property type="match status" value="1"/>
</dbReference>
<evidence type="ECO:0000313" key="2">
    <source>
        <dbReference type="EMBL" id="NYF98020.1"/>
    </source>
</evidence>
<name>A0A852VRF6_9MICO</name>
<dbReference type="EMBL" id="JACCAE010000001">
    <property type="protein sequence ID" value="NYF98020.1"/>
    <property type="molecule type" value="Genomic_DNA"/>
</dbReference>
<accession>A0A852VRF6</accession>
<dbReference type="PROSITE" id="PS50943">
    <property type="entry name" value="HTH_CROC1"/>
    <property type="match status" value="1"/>
</dbReference>
<comment type="caution">
    <text evidence="2">The sequence shown here is derived from an EMBL/GenBank/DDBJ whole genome shotgun (WGS) entry which is preliminary data.</text>
</comment>